<organism evidence="1 2">
    <name type="scientific">Paenibacillus apis</name>
    <dbReference type="NCBI Taxonomy" id="1792174"/>
    <lineage>
        <taxon>Bacteria</taxon>
        <taxon>Bacillati</taxon>
        <taxon>Bacillota</taxon>
        <taxon>Bacilli</taxon>
        <taxon>Bacillales</taxon>
        <taxon>Paenibacillaceae</taxon>
        <taxon>Paenibacillus</taxon>
    </lineage>
</organism>
<sequence>MAGGAAGFFAALFEEIGQFDIMNFDIENMSITNVRGAENEVLFIFSMHEGSRHDCNCQRTYRDF</sequence>
<protein>
    <submittedName>
        <fullName evidence="1">Uncharacterized protein</fullName>
    </submittedName>
</protein>
<evidence type="ECO:0000313" key="1">
    <source>
        <dbReference type="EMBL" id="GIO41954.1"/>
    </source>
</evidence>
<gene>
    <name evidence="1" type="ORF">J41TS4_17120</name>
</gene>
<accession>A0A919Y1F7</accession>
<dbReference type="EMBL" id="BORS01000005">
    <property type="protein sequence ID" value="GIO41954.1"/>
    <property type="molecule type" value="Genomic_DNA"/>
</dbReference>
<dbReference type="AlphaFoldDB" id="A0A919Y1F7"/>
<comment type="caution">
    <text evidence="1">The sequence shown here is derived from an EMBL/GenBank/DDBJ whole genome shotgun (WGS) entry which is preliminary data.</text>
</comment>
<reference evidence="1" key="1">
    <citation type="submission" date="2021-03" db="EMBL/GenBank/DDBJ databases">
        <title>Antimicrobial resistance genes in bacteria isolated from Japanese honey, and their potential for conferring macrolide and lincosamide resistance in the American foulbrood pathogen Paenibacillus larvae.</title>
        <authorList>
            <person name="Okamoto M."/>
            <person name="Kumagai M."/>
            <person name="Kanamori H."/>
            <person name="Takamatsu D."/>
        </authorList>
    </citation>
    <scope>NUCLEOTIDE SEQUENCE</scope>
    <source>
        <strain evidence="1">J41TS4</strain>
    </source>
</reference>
<dbReference type="Proteomes" id="UP000678895">
    <property type="component" value="Unassembled WGS sequence"/>
</dbReference>
<keyword evidence="2" id="KW-1185">Reference proteome</keyword>
<evidence type="ECO:0000313" key="2">
    <source>
        <dbReference type="Proteomes" id="UP000678895"/>
    </source>
</evidence>
<name>A0A919Y1F7_9BACL</name>
<proteinExistence type="predicted"/>